<keyword evidence="5" id="KW-0862">Zinc</keyword>
<evidence type="ECO:0000256" key="6">
    <source>
        <dbReference type="ARBA" id="ARBA00023242"/>
    </source>
</evidence>
<dbReference type="PROSITE" id="PS00028">
    <property type="entry name" value="ZINC_FINGER_C2H2_1"/>
    <property type="match status" value="3"/>
</dbReference>
<keyword evidence="2" id="KW-0479">Metal-binding</keyword>
<dbReference type="FunFam" id="3.30.160.60:FF:000452">
    <property type="entry name" value="Transcription factor Ovo-like 2"/>
    <property type="match status" value="1"/>
</dbReference>
<dbReference type="GO" id="GO:0006355">
    <property type="term" value="P:regulation of DNA-templated transcription"/>
    <property type="evidence" value="ECO:0007669"/>
    <property type="project" value="UniProtKB-ARBA"/>
</dbReference>
<dbReference type="PROSITE" id="PS50157">
    <property type="entry name" value="ZINC_FINGER_C2H2_2"/>
    <property type="match status" value="3"/>
</dbReference>
<keyword evidence="4 7" id="KW-0863">Zinc-finger</keyword>
<dbReference type="InterPro" id="IPR027756">
    <property type="entry name" value="Ovo-like"/>
</dbReference>
<keyword evidence="11" id="KW-1185">Reference proteome</keyword>
<evidence type="ECO:0000259" key="9">
    <source>
        <dbReference type="PROSITE" id="PS50157"/>
    </source>
</evidence>
<comment type="caution">
    <text evidence="10">The sequence shown here is derived from an EMBL/GenBank/DDBJ whole genome shotgun (WGS) entry which is preliminary data.</text>
</comment>
<dbReference type="SMART" id="SM00355">
    <property type="entry name" value="ZnF_C2H2"/>
    <property type="match status" value="4"/>
</dbReference>
<evidence type="ECO:0000256" key="1">
    <source>
        <dbReference type="ARBA" id="ARBA00004123"/>
    </source>
</evidence>
<evidence type="ECO:0000256" key="8">
    <source>
        <dbReference type="SAM" id="MobiDB-lite"/>
    </source>
</evidence>
<feature type="compositionally biased region" description="Low complexity" evidence="8">
    <location>
        <begin position="212"/>
        <end position="224"/>
    </location>
</feature>
<evidence type="ECO:0000313" key="10">
    <source>
        <dbReference type="EMBL" id="KAL3094731.1"/>
    </source>
</evidence>
<evidence type="ECO:0000256" key="5">
    <source>
        <dbReference type="ARBA" id="ARBA00022833"/>
    </source>
</evidence>
<dbReference type="InterPro" id="IPR013087">
    <property type="entry name" value="Znf_C2H2_type"/>
</dbReference>
<accession>A0ABD2JVR5</accession>
<comment type="subcellular location">
    <subcellularLocation>
        <location evidence="1">Nucleus</location>
    </subcellularLocation>
</comment>
<protein>
    <recommendedName>
        <fullName evidence="9">C2H2-type domain-containing protein</fullName>
    </recommendedName>
</protein>
<evidence type="ECO:0000256" key="7">
    <source>
        <dbReference type="PROSITE-ProRule" id="PRU00042"/>
    </source>
</evidence>
<dbReference type="GO" id="GO:0005634">
    <property type="term" value="C:nucleus"/>
    <property type="evidence" value="ECO:0007669"/>
    <property type="project" value="UniProtKB-SubCell"/>
</dbReference>
<evidence type="ECO:0000256" key="2">
    <source>
        <dbReference type="ARBA" id="ARBA00022723"/>
    </source>
</evidence>
<feature type="region of interest" description="Disordered" evidence="8">
    <location>
        <begin position="207"/>
        <end position="235"/>
    </location>
</feature>
<proteinExistence type="predicted"/>
<dbReference type="EMBL" id="JBICCN010000086">
    <property type="protein sequence ID" value="KAL3094731.1"/>
    <property type="molecule type" value="Genomic_DNA"/>
</dbReference>
<dbReference type="InterPro" id="IPR036236">
    <property type="entry name" value="Znf_C2H2_sf"/>
</dbReference>
<sequence length="497" mass="52208">MMMMMISSGRQQQRGMFPHFLPKNMAPSVPNNRTHHQNHNHQMPTTAGGQMLPLAINIPPGQIALQHLLFQSHHGTAGDGITAALALAATASRTAAILNALFAVGSAHNTTQPSSLQQLELLMDGAKKRASEAAPVLIPLSSDQQQQQMSSRISNLLTTGIGGCDTKFCEKTDANFREVSHSQQQQGGVSAANGAFFVEQLLPKSVPNSMASPTSSPSSTSSPSRQSGPLPFPPSAGIVAAAIAPAATTTGATGASTSMPRPGLSSAVDGAGGGISALSLPRAIAPSIKVGTAAASAGASPSSLALEYVNGGYGMKNPLLNAHNAPPDVDPTPAPTSAPGALSCRTCGKKFHLQRLLNRHAKCHSDLKRYLCTFCGKGFNDTFDLKRHTRTHTGVRPYKCDLCEKSFTQRCSLESHMRKVHGRAHSYGYKERRSKVFVCEECGFTAPAYDEYALHIQRAHPLSAALMKLRNAAAAAAAAASAGGSSKVCRGKSSERK</sequence>
<dbReference type="PANTHER" id="PTHR10032">
    <property type="entry name" value="ZINC FINGER PROTEIN WITH KRAB AND SCAN DOMAINS"/>
    <property type="match status" value="1"/>
</dbReference>
<dbReference type="SUPFAM" id="SSF57667">
    <property type="entry name" value="beta-beta-alpha zinc fingers"/>
    <property type="match status" value="1"/>
</dbReference>
<evidence type="ECO:0000256" key="4">
    <source>
        <dbReference type="ARBA" id="ARBA00022771"/>
    </source>
</evidence>
<organism evidence="10 11">
    <name type="scientific">Heterodera schachtii</name>
    <name type="common">Sugarbeet cyst nematode worm</name>
    <name type="synonym">Tylenchus schachtii</name>
    <dbReference type="NCBI Taxonomy" id="97005"/>
    <lineage>
        <taxon>Eukaryota</taxon>
        <taxon>Metazoa</taxon>
        <taxon>Ecdysozoa</taxon>
        <taxon>Nematoda</taxon>
        <taxon>Chromadorea</taxon>
        <taxon>Rhabditida</taxon>
        <taxon>Tylenchina</taxon>
        <taxon>Tylenchomorpha</taxon>
        <taxon>Tylenchoidea</taxon>
        <taxon>Heteroderidae</taxon>
        <taxon>Heteroderinae</taxon>
        <taxon>Heterodera</taxon>
    </lineage>
</organism>
<dbReference type="GO" id="GO:0003006">
    <property type="term" value="P:developmental process involved in reproduction"/>
    <property type="evidence" value="ECO:0007669"/>
    <property type="project" value="UniProtKB-ARBA"/>
</dbReference>
<dbReference type="GO" id="GO:0008270">
    <property type="term" value="F:zinc ion binding"/>
    <property type="evidence" value="ECO:0007669"/>
    <property type="project" value="UniProtKB-KW"/>
</dbReference>
<gene>
    <name evidence="10" type="ORF">niasHS_006026</name>
</gene>
<dbReference type="Gene3D" id="3.30.160.60">
    <property type="entry name" value="Classic Zinc Finger"/>
    <property type="match status" value="2"/>
</dbReference>
<dbReference type="GO" id="GO:0009887">
    <property type="term" value="P:animal organ morphogenesis"/>
    <property type="evidence" value="ECO:0007669"/>
    <property type="project" value="UniProtKB-ARBA"/>
</dbReference>
<keyword evidence="6" id="KW-0539">Nucleus</keyword>
<dbReference type="Proteomes" id="UP001620645">
    <property type="component" value="Unassembled WGS sequence"/>
</dbReference>
<feature type="domain" description="C2H2-type" evidence="9">
    <location>
        <begin position="342"/>
        <end position="369"/>
    </location>
</feature>
<dbReference type="AlphaFoldDB" id="A0ABD2JVR5"/>
<dbReference type="GO" id="GO:0048731">
    <property type="term" value="P:system development"/>
    <property type="evidence" value="ECO:0007669"/>
    <property type="project" value="UniProtKB-ARBA"/>
</dbReference>
<evidence type="ECO:0000256" key="3">
    <source>
        <dbReference type="ARBA" id="ARBA00022737"/>
    </source>
</evidence>
<dbReference type="FunFam" id="3.30.160.60:FF:000246">
    <property type="entry name" value="Transcription factor Ovo-like 2"/>
    <property type="match status" value="1"/>
</dbReference>
<dbReference type="Pfam" id="PF00096">
    <property type="entry name" value="zf-C2H2"/>
    <property type="match status" value="2"/>
</dbReference>
<feature type="domain" description="C2H2-type" evidence="9">
    <location>
        <begin position="398"/>
        <end position="426"/>
    </location>
</feature>
<keyword evidence="3" id="KW-0677">Repeat</keyword>
<dbReference type="PANTHER" id="PTHR10032:SF271">
    <property type="entry name" value="RH12261P-RELATED"/>
    <property type="match status" value="1"/>
</dbReference>
<reference evidence="10 11" key="1">
    <citation type="submission" date="2024-10" db="EMBL/GenBank/DDBJ databases">
        <authorList>
            <person name="Kim D."/>
        </authorList>
    </citation>
    <scope>NUCLEOTIDE SEQUENCE [LARGE SCALE GENOMIC DNA]</scope>
    <source>
        <strain evidence="10">Taebaek</strain>
    </source>
</reference>
<evidence type="ECO:0000313" key="11">
    <source>
        <dbReference type="Proteomes" id="UP001620645"/>
    </source>
</evidence>
<name>A0ABD2JVR5_HETSC</name>
<feature type="domain" description="C2H2-type" evidence="9">
    <location>
        <begin position="370"/>
        <end position="397"/>
    </location>
</feature>